<dbReference type="FunFam" id="1.10.287.70:FF:000172">
    <property type="entry name" value="Glutamate receptor"/>
    <property type="match status" value="1"/>
</dbReference>
<dbReference type="OrthoDB" id="5984008at2759"/>
<keyword evidence="3 13" id="KW-0813">Transport</keyword>
<dbReference type="SMART" id="SM00079">
    <property type="entry name" value="PBPe"/>
    <property type="match status" value="1"/>
</dbReference>
<feature type="signal peptide" evidence="16">
    <location>
        <begin position="1"/>
        <end position="23"/>
    </location>
</feature>
<evidence type="ECO:0000256" key="10">
    <source>
        <dbReference type="ARBA" id="ARBA00023180"/>
    </source>
</evidence>
<dbReference type="Gene3D" id="3.40.50.2300">
    <property type="match status" value="3"/>
</dbReference>
<evidence type="ECO:0000256" key="8">
    <source>
        <dbReference type="ARBA" id="ARBA00023136"/>
    </source>
</evidence>
<dbReference type="KEGG" id="mnt:21392886"/>
<evidence type="ECO:0000256" key="13">
    <source>
        <dbReference type="PIRNR" id="PIRNR037090"/>
    </source>
</evidence>
<feature type="domain" description="Ionotropic glutamate receptor C-terminal" evidence="17">
    <location>
        <begin position="463"/>
        <end position="798"/>
    </location>
</feature>
<feature type="chain" id="PRO_5004931904" description="Glutamate receptor" evidence="16">
    <location>
        <begin position="24"/>
        <end position="881"/>
    </location>
</feature>
<protein>
    <recommendedName>
        <fullName evidence="13">Glutamate receptor</fullName>
    </recommendedName>
</protein>
<dbReference type="CDD" id="cd19990">
    <property type="entry name" value="PBP1_GABAb_receptor_plant"/>
    <property type="match status" value="1"/>
</dbReference>
<gene>
    <name evidence="18" type="ORF">L484_009561</name>
</gene>
<dbReference type="InterPro" id="IPR001320">
    <property type="entry name" value="Iontro_rcpt_C"/>
</dbReference>
<dbReference type="PANTHER" id="PTHR18966">
    <property type="entry name" value="IONOTROPIC GLUTAMATE RECEPTOR"/>
    <property type="match status" value="1"/>
</dbReference>
<keyword evidence="6 15" id="KW-1133">Transmembrane helix</keyword>
<accession>W9SA53</accession>
<keyword evidence="8 13" id="KW-0472">Membrane</keyword>
<feature type="transmembrane region" description="Helical" evidence="15">
    <location>
        <begin position="641"/>
        <end position="665"/>
    </location>
</feature>
<keyword evidence="5 16" id="KW-0732">Signal</keyword>
<name>W9SA53_9ROSA</name>
<dbReference type="Proteomes" id="UP000030645">
    <property type="component" value="Unassembled WGS sequence"/>
</dbReference>
<keyword evidence="19" id="KW-1185">Reference proteome</keyword>
<dbReference type="GO" id="GO:0016020">
    <property type="term" value="C:membrane"/>
    <property type="evidence" value="ECO:0007669"/>
    <property type="project" value="UniProtKB-SubCell"/>
</dbReference>
<dbReference type="GO" id="GO:0015276">
    <property type="term" value="F:ligand-gated monoatomic ion channel activity"/>
    <property type="evidence" value="ECO:0007669"/>
    <property type="project" value="InterPro"/>
</dbReference>
<keyword evidence="11 13" id="KW-1071">Ligand-gated ion channel</keyword>
<keyword evidence="12 13" id="KW-0407">Ion channel</keyword>
<evidence type="ECO:0000256" key="5">
    <source>
        <dbReference type="ARBA" id="ARBA00022729"/>
    </source>
</evidence>
<feature type="disulfide bond" evidence="14">
    <location>
        <begin position="746"/>
        <end position="801"/>
    </location>
</feature>
<evidence type="ECO:0000256" key="3">
    <source>
        <dbReference type="ARBA" id="ARBA00022448"/>
    </source>
</evidence>
<feature type="transmembrane region" description="Helical" evidence="15">
    <location>
        <begin position="583"/>
        <end position="602"/>
    </location>
</feature>
<dbReference type="SUPFAM" id="SSF53850">
    <property type="entry name" value="Periplasmic binding protein-like II"/>
    <property type="match status" value="1"/>
</dbReference>
<evidence type="ECO:0000259" key="17">
    <source>
        <dbReference type="SMART" id="SM00079"/>
    </source>
</evidence>
<reference evidence="19" key="1">
    <citation type="submission" date="2013-01" db="EMBL/GenBank/DDBJ databases">
        <title>Draft Genome Sequence of a Mulberry Tree, Morus notabilis C.K. Schneid.</title>
        <authorList>
            <person name="He N."/>
            <person name="Zhao S."/>
        </authorList>
    </citation>
    <scope>NUCLEOTIDE SEQUENCE</scope>
</reference>
<dbReference type="SUPFAM" id="SSF53822">
    <property type="entry name" value="Periplasmic binding protein-like I"/>
    <property type="match status" value="1"/>
</dbReference>
<comment type="similarity">
    <text evidence="2 13">Belongs to the glutamate-gated ion channel (TC 1.A.10.1) family.</text>
</comment>
<dbReference type="InterPro" id="IPR044440">
    <property type="entry name" value="GABAb_receptor_plant_PBP1"/>
</dbReference>
<evidence type="ECO:0000256" key="7">
    <source>
        <dbReference type="ARBA" id="ARBA00023065"/>
    </source>
</evidence>
<dbReference type="Pfam" id="PF01094">
    <property type="entry name" value="ANF_receptor"/>
    <property type="match status" value="1"/>
</dbReference>
<dbReference type="EMBL" id="KE346315">
    <property type="protein sequence ID" value="EXC32861.1"/>
    <property type="molecule type" value="Genomic_DNA"/>
</dbReference>
<keyword evidence="4 15" id="KW-0812">Transmembrane</keyword>
<sequence>MNPGFCWLIMVLLVLTILAGSKAKTNDKECLIARIGGVIDYSSRVAKEQKIAMEMAVQDHIFSDSTTCIKLDLQLNDSRGNPARATTSAINLIRRKKVHVIIGTLTMQEAALVSELTDNSKTTKNFSLISLTSPAILSPTPMPFQSPILFQMANDIVFQTDCIAAIVGYFNWRKVTAIYEHNNDFSAGSGIISTLSDSLRSVDSEVEHHKSFPSLSSLSDPKTAIKEELKKLKRKSNRVFIILQFSLESAVLLFEKAKQMGMMEKGYVWIVADEITSLLDSVDSSVKYKNMQGVIGLKTSFVDTTEAFRQFKSRFRRAYGSYYPEEEENSSPSIFALRAYDAVTAIAKAVGESRGKAITSKRLSENLSAIDFRGLSGVIKFKNEMLAQSPTIEIINLIGKSYREIAFWSAHHGFSENFVEKEWTKTKETNDGFVGVTGPIYWPGGWQTVPKGWTFSNEDKPMKIAVPANGAFHQFVNLSYDHERNEIIISGFSINVFEAALKRLPYQLDYVLVPFYDSYDQMVEQVYYKGFDAAVGDIGIFSDRFRYVEFSQAYLSAGLQMVVRVESDNVKERWMFMKAFTRGMWLWLMFMHLFVCSVVWLIENYHCQNPELKGLGAMLWFSVTVLFNVQKEPVKCNLARFVLAPWLFVILVVTTSFTASLTSMLTVSQFKPSVSDIETLRKTNAMVGCNGNSFIVRYLVNTLNFKRENVKNMSSMDDYPDAFKNGDIAAAFFGDVHADVFLVKYCKGFIKAGPNHKLGGLGFAFPKGSPLLVDISKAVVEVSESGIVEDLKNTMLSSFNCTSTLTWGSKPIGLEPFSSLFIISGAIATFTLLTTFVCLAGKRLDDLTSCIQIMLLKKGFWRWAYIYFSSRRYRSRTIPNV</sequence>
<dbReference type="CDD" id="cd13686">
    <property type="entry name" value="GluR_Plant"/>
    <property type="match status" value="1"/>
</dbReference>
<comment type="subcellular location">
    <subcellularLocation>
        <location evidence="1">Membrane</location>
        <topology evidence="1">Multi-pass membrane protein</topology>
    </subcellularLocation>
</comment>
<evidence type="ECO:0000256" key="2">
    <source>
        <dbReference type="ARBA" id="ARBA00008685"/>
    </source>
</evidence>
<organism evidence="18 19">
    <name type="scientific">Morus notabilis</name>
    <dbReference type="NCBI Taxonomy" id="981085"/>
    <lineage>
        <taxon>Eukaryota</taxon>
        <taxon>Viridiplantae</taxon>
        <taxon>Streptophyta</taxon>
        <taxon>Embryophyta</taxon>
        <taxon>Tracheophyta</taxon>
        <taxon>Spermatophyta</taxon>
        <taxon>Magnoliopsida</taxon>
        <taxon>eudicotyledons</taxon>
        <taxon>Gunneridae</taxon>
        <taxon>Pentapetalae</taxon>
        <taxon>rosids</taxon>
        <taxon>fabids</taxon>
        <taxon>Rosales</taxon>
        <taxon>Moraceae</taxon>
        <taxon>Moreae</taxon>
        <taxon>Morus</taxon>
    </lineage>
</organism>
<dbReference type="InterPro" id="IPR015683">
    <property type="entry name" value="Ionotropic_Glu_rcpt"/>
</dbReference>
<dbReference type="STRING" id="981085.W9SA53"/>
<keyword evidence="14" id="KW-1015">Disulfide bond</keyword>
<evidence type="ECO:0000256" key="4">
    <source>
        <dbReference type="ARBA" id="ARBA00022692"/>
    </source>
</evidence>
<evidence type="ECO:0000313" key="18">
    <source>
        <dbReference type="EMBL" id="EXC32861.1"/>
    </source>
</evidence>
<dbReference type="PIRSF" id="PIRSF037090">
    <property type="entry name" value="Iontro_Glu-like_rcpt_pln"/>
    <property type="match status" value="1"/>
</dbReference>
<dbReference type="Pfam" id="PF00060">
    <property type="entry name" value="Lig_chan"/>
    <property type="match status" value="1"/>
</dbReference>
<keyword evidence="10" id="KW-0325">Glycoprotein</keyword>
<feature type="transmembrane region" description="Helical" evidence="15">
    <location>
        <begin position="817"/>
        <end position="839"/>
    </location>
</feature>
<evidence type="ECO:0000256" key="6">
    <source>
        <dbReference type="ARBA" id="ARBA00022989"/>
    </source>
</evidence>
<proteinExistence type="inferred from homology"/>
<dbReference type="InterPro" id="IPR028082">
    <property type="entry name" value="Peripla_BP_I"/>
</dbReference>
<evidence type="ECO:0000256" key="11">
    <source>
        <dbReference type="ARBA" id="ARBA00023286"/>
    </source>
</evidence>
<dbReference type="InterPro" id="IPR001828">
    <property type="entry name" value="ANF_lig-bd_rcpt"/>
</dbReference>
<evidence type="ECO:0000256" key="1">
    <source>
        <dbReference type="ARBA" id="ARBA00004141"/>
    </source>
</evidence>
<feature type="transmembrane region" description="Helical" evidence="15">
    <location>
        <begin position="614"/>
        <end position="629"/>
    </location>
</feature>
<evidence type="ECO:0000256" key="12">
    <source>
        <dbReference type="ARBA" id="ARBA00023303"/>
    </source>
</evidence>
<comment type="function">
    <text evidence="13">Glutamate-gated receptor that probably acts as non-selective cation channel.</text>
</comment>
<dbReference type="AlphaFoldDB" id="W9SA53"/>
<keyword evidence="7 13" id="KW-0406">Ion transport</keyword>
<evidence type="ECO:0000313" key="19">
    <source>
        <dbReference type="Proteomes" id="UP000030645"/>
    </source>
</evidence>
<evidence type="ECO:0000256" key="14">
    <source>
        <dbReference type="PIRSR" id="PIRSR037090-50"/>
    </source>
</evidence>
<dbReference type="Gene3D" id="1.10.287.70">
    <property type="match status" value="1"/>
</dbReference>
<dbReference type="Gene3D" id="3.40.190.10">
    <property type="entry name" value="Periplasmic binding protein-like II"/>
    <property type="match status" value="1"/>
</dbReference>
<dbReference type="eggNOG" id="KOG1052">
    <property type="taxonomic scope" value="Eukaryota"/>
</dbReference>
<evidence type="ECO:0000256" key="9">
    <source>
        <dbReference type="ARBA" id="ARBA00023170"/>
    </source>
</evidence>
<evidence type="ECO:0000256" key="16">
    <source>
        <dbReference type="SAM" id="SignalP"/>
    </source>
</evidence>
<dbReference type="FunFam" id="3.40.50.2300:FF:000188">
    <property type="entry name" value="Glutamate receptor"/>
    <property type="match status" value="1"/>
</dbReference>
<dbReference type="InterPro" id="IPR017103">
    <property type="entry name" value="Iontropic_Glu_rcpt_pln"/>
</dbReference>
<keyword evidence="9 13" id="KW-0675">Receptor</keyword>
<evidence type="ECO:0000256" key="15">
    <source>
        <dbReference type="SAM" id="Phobius"/>
    </source>
</evidence>